<dbReference type="Pfam" id="PF04727">
    <property type="entry name" value="ELMO_CED12"/>
    <property type="match status" value="1"/>
</dbReference>
<evidence type="ECO:0000313" key="2">
    <source>
        <dbReference type="EMBL" id="SVE94406.1"/>
    </source>
</evidence>
<dbReference type="PANTHER" id="PTHR12771:SF51">
    <property type="entry name" value="LD01482P"/>
    <property type="match status" value="1"/>
</dbReference>
<evidence type="ECO:0000259" key="1">
    <source>
        <dbReference type="PROSITE" id="PS51335"/>
    </source>
</evidence>
<dbReference type="InterPro" id="IPR006816">
    <property type="entry name" value="ELMO_dom"/>
</dbReference>
<dbReference type="AlphaFoldDB" id="A0A4Y7NP61"/>
<dbReference type="PANTHER" id="PTHR12771">
    <property type="entry name" value="ENGULFMENT AND CELL MOTILITY"/>
    <property type="match status" value="1"/>
</dbReference>
<accession>A0A4Y7NP61</accession>
<sequence length="332" mass="38943">MRFKPMEYISSLFRWIFSTVSVFCNKFTRPIFKWILRRTTGLCELQRICYCEPNGAPRILGVEDSLRKSKSNKIKTLLEFLDRAAVERRFSSEGSGKIVNNTVQTICSIKKIRPDVHQPFNRLFGECVSIIWGYYQLIHYIEDIKTTSYDATNQEHEKQLLELWNHLMPERKLECRVSNSWKDIGFQGDDPKTDFRGMGKLGLDNLCFFANNYKDVSRQVLSHSNHPQHGYSFAIVGINLTHLAYTLWKDHSAKTHVYNLCSQQLSVAGPTLLHFHRFYCYLFVEFDKLWLAEKPASIMEFGRIRNQFEKNIRLLLANRNCIFKLNIPVEHV</sequence>
<gene>
    <name evidence="2" type="primary">EOG090X0AMT</name>
</gene>
<proteinExistence type="evidence at transcript level"/>
<name>A0A4Y7NP61_9CRUS</name>
<feature type="domain" description="ELMO" evidence="1">
    <location>
        <begin position="155"/>
        <end position="316"/>
    </location>
</feature>
<dbReference type="EMBL" id="LR024787">
    <property type="protein sequence ID" value="SVE94406.1"/>
    <property type="molecule type" value="mRNA"/>
</dbReference>
<dbReference type="InterPro" id="IPR050868">
    <property type="entry name" value="ELMO_domain-containing"/>
</dbReference>
<dbReference type="GO" id="GO:0005096">
    <property type="term" value="F:GTPase activator activity"/>
    <property type="evidence" value="ECO:0007669"/>
    <property type="project" value="TreeGrafter"/>
</dbReference>
<reference evidence="2" key="1">
    <citation type="submission" date="2018-08" db="EMBL/GenBank/DDBJ databases">
        <authorList>
            <person name="Cornetti L."/>
        </authorList>
    </citation>
    <scope>NUCLEOTIDE SEQUENCE</scope>
    <source>
        <strain evidence="2">OM-SAIQ-clone2</strain>
    </source>
</reference>
<organism evidence="2">
    <name type="scientific">Simocephalus serrulatus</name>
    <dbReference type="NCBI Taxonomy" id="117539"/>
    <lineage>
        <taxon>Eukaryota</taxon>
        <taxon>Metazoa</taxon>
        <taxon>Ecdysozoa</taxon>
        <taxon>Arthropoda</taxon>
        <taxon>Crustacea</taxon>
        <taxon>Branchiopoda</taxon>
        <taxon>Diplostraca</taxon>
        <taxon>Cladocera</taxon>
        <taxon>Anomopoda</taxon>
        <taxon>Daphniidae</taxon>
        <taxon>Simocephalus</taxon>
    </lineage>
</organism>
<dbReference type="PROSITE" id="PS51335">
    <property type="entry name" value="ELMO"/>
    <property type="match status" value="1"/>
</dbReference>
<protein>
    <submittedName>
        <fullName evidence="2">EOG090X0AMT</fullName>
    </submittedName>
</protein>